<feature type="region of interest" description="Disordered" evidence="1">
    <location>
        <begin position="1"/>
        <end position="23"/>
    </location>
</feature>
<protein>
    <submittedName>
        <fullName evidence="2">Uncharacterized protein</fullName>
    </submittedName>
</protein>
<name>A0A8D9UHG9_9VIRU</name>
<accession>A0A8D9UHG9</accession>
<sequence>MNHLYNNRNKRSCQEDNKNYSSCTSSFSFQSFSCLIKALRSSSSFL</sequence>
<reference evidence="2" key="1">
    <citation type="journal article" date="2021" name="Proc. Natl. Acad. Sci. U.S.A.">
        <title>A Catalog of Tens of Thousands of Viruses from Human Metagenomes Reveals Hidden Associations with Chronic Diseases.</title>
        <authorList>
            <person name="Tisza M.J."/>
            <person name="Buck C.B."/>
        </authorList>
    </citation>
    <scope>NUCLEOTIDE SEQUENCE</scope>
    <source>
        <strain evidence="2">CtOZu12</strain>
    </source>
</reference>
<evidence type="ECO:0000256" key="1">
    <source>
        <dbReference type="SAM" id="MobiDB-lite"/>
    </source>
</evidence>
<evidence type="ECO:0000313" key="2">
    <source>
        <dbReference type="EMBL" id="DAD55619.1"/>
    </source>
</evidence>
<organism evidence="2">
    <name type="scientific">Bacteriophage sp</name>
    <dbReference type="NCBI Taxonomy" id="38018"/>
    <lineage>
        <taxon>Viruses</taxon>
    </lineage>
</organism>
<dbReference type="EMBL" id="BK029940">
    <property type="protein sequence ID" value="DAD55619.1"/>
    <property type="molecule type" value="Genomic_DNA"/>
</dbReference>
<proteinExistence type="predicted"/>